<sequence>MEDELPSGGIEVQSGNVATLEARWADCWKPRDVARRLDGISAPWYVAAGWALDLFRGEQTREHHDIEIAVPVGRFPEIRERFADFTFDAVGAARIWESATPQVLTATWQTWLREPETGRYLLDVFREPYDGDMWICRRDETIRLPYAEIIRHTSDRIPYLIPELVLLFKAKHVRPKDQADFDAVLPLLTHTQRETLSRLLKQVHPGHAWLAALQPGSYGAPRQQ</sequence>
<dbReference type="InterPro" id="IPR019646">
    <property type="entry name" value="Aminoglyc_AdlTrfase"/>
</dbReference>
<dbReference type="EMBL" id="CP108084">
    <property type="protein sequence ID" value="WUP52196.1"/>
    <property type="molecule type" value="Genomic_DNA"/>
</dbReference>
<keyword evidence="2" id="KW-1185">Reference proteome</keyword>
<dbReference type="InterPro" id="IPR043519">
    <property type="entry name" value="NT_sf"/>
</dbReference>
<accession>A0ABZ1SCE7</accession>
<name>A0ABZ1SCE7_9ACTN</name>
<gene>
    <name evidence="1" type="ORF">OG994_12050</name>
</gene>
<dbReference type="RefSeq" id="WP_328853259.1">
    <property type="nucleotide sequence ID" value="NZ_CP108084.1"/>
</dbReference>
<protein>
    <recommendedName>
        <fullName evidence="3">Amino acid transporter</fullName>
    </recommendedName>
</protein>
<evidence type="ECO:0008006" key="3">
    <source>
        <dbReference type="Google" id="ProtNLM"/>
    </source>
</evidence>
<organism evidence="1 2">
    <name type="scientific">Micromonospora globbae</name>
    <dbReference type="NCBI Taxonomy" id="1894969"/>
    <lineage>
        <taxon>Bacteria</taxon>
        <taxon>Bacillati</taxon>
        <taxon>Actinomycetota</taxon>
        <taxon>Actinomycetes</taxon>
        <taxon>Micromonosporales</taxon>
        <taxon>Micromonosporaceae</taxon>
        <taxon>Micromonospora</taxon>
    </lineage>
</organism>
<proteinExistence type="predicted"/>
<reference evidence="1" key="1">
    <citation type="submission" date="2022-10" db="EMBL/GenBank/DDBJ databases">
        <title>The complete genomes of actinobacterial strains from the NBC collection.</title>
        <authorList>
            <person name="Joergensen T.S."/>
            <person name="Alvarez Arevalo M."/>
            <person name="Sterndorff E.B."/>
            <person name="Faurdal D."/>
            <person name="Vuksanovic O."/>
            <person name="Mourched A.-S."/>
            <person name="Charusanti P."/>
            <person name="Shaw S."/>
            <person name="Blin K."/>
            <person name="Weber T."/>
        </authorList>
    </citation>
    <scope>NUCLEOTIDE SEQUENCE</scope>
    <source>
        <strain evidence="1">NBC_00256</strain>
    </source>
</reference>
<dbReference type="Proteomes" id="UP001432190">
    <property type="component" value="Chromosome"/>
</dbReference>
<dbReference type="SUPFAM" id="SSF81301">
    <property type="entry name" value="Nucleotidyltransferase"/>
    <property type="match status" value="1"/>
</dbReference>
<dbReference type="Gene3D" id="3.30.460.40">
    <property type="match status" value="1"/>
</dbReference>
<evidence type="ECO:0000313" key="1">
    <source>
        <dbReference type="EMBL" id="WUP52196.1"/>
    </source>
</evidence>
<dbReference type="Pfam" id="PF10706">
    <property type="entry name" value="Aminoglyc_resit"/>
    <property type="match status" value="1"/>
</dbReference>
<evidence type="ECO:0000313" key="2">
    <source>
        <dbReference type="Proteomes" id="UP001432190"/>
    </source>
</evidence>